<dbReference type="PROSITE" id="PS51073">
    <property type="entry name" value="RPEL"/>
    <property type="match status" value="3"/>
</dbReference>
<dbReference type="SMART" id="SM00707">
    <property type="entry name" value="RPEL"/>
    <property type="match status" value="3"/>
</dbReference>
<evidence type="ECO:0000313" key="6">
    <source>
        <dbReference type="EMBL" id="KAK7544318.1"/>
    </source>
</evidence>
<feature type="repeat" description="RPEL" evidence="4">
    <location>
        <begin position="114"/>
        <end position="139"/>
    </location>
</feature>
<dbReference type="GeneID" id="92031568"/>
<feature type="repeat" description="RPEL" evidence="4">
    <location>
        <begin position="70"/>
        <end position="95"/>
    </location>
</feature>
<evidence type="ECO:0000256" key="2">
    <source>
        <dbReference type="ARBA" id="ARBA00022737"/>
    </source>
</evidence>
<comment type="caution">
    <text evidence="6">The sequence shown here is derived from an EMBL/GenBank/DDBJ whole genome shotgun (WGS) entry which is preliminary data.</text>
</comment>
<evidence type="ECO:0000256" key="3">
    <source>
        <dbReference type="ARBA" id="ARBA00023242"/>
    </source>
</evidence>
<protein>
    <submittedName>
        <fullName evidence="6">RPEL repeat protein</fullName>
    </submittedName>
</protein>
<feature type="region of interest" description="Disordered" evidence="5">
    <location>
        <begin position="122"/>
        <end position="144"/>
    </location>
</feature>
<comment type="subcellular location">
    <subcellularLocation>
        <location evidence="1">Nucleus</location>
    </subcellularLocation>
</comment>
<feature type="compositionally biased region" description="Basic and acidic residues" evidence="5">
    <location>
        <begin position="22"/>
        <end position="41"/>
    </location>
</feature>
<evidence type="ECO:0000313" key="7">
    <source>
        <dbReference type="Proteomes" id="UP001360953"/>
    </source>
</evidence>
<name>A0ABR1M8W7_9PEZI</name>
<dbReference type="PANTHER" id="PTHR22793">
    <property type="entry name" value="MYOCARDIN-RELATED TRANSCRIPTION FACTOR-RELATED"/>
    <property type="match status" value="1"/>
</dbReference>
<reference evidence="6 7" key="1">
    <citation type="submission" date="2024-04" db="EMBL/GenBank/DDBJ databases">
        <title>Phyllosticta paracitricarpa is synonymous to the EU quarantine fungus P. citricarpa based on phylogenomic analyses.</title>
        <authorList>
            <consortium name="Lawrence Berkeley National Laboratory"/>
            <person name="Van ingen-buijs V.A."/>
            <person name="Van westerhoven A.C."/>
            <person name="Haridas S."/>
            <person name="Skiadas P."/>
            <person name="Martin F."/>
            <person name="Groenewald J.Z."/>
            <person name="Crous P.W."/>
            <person name="Seidl M.F."/>
        </authorList>
    </citation>
    <scope>NUCLEOTIDE SEQUENCE [LARGE SCALE GENOMIC DNA]</scope>
    <source>
        <strain evidence="6 7">CPC 17464</strain>
    </source>
</reference>
<dbReference type="Gene3D" id="6.10.150.10">
    <property type="match status" value="1"/>
</dbReference>
<feature type="region of interest" description="Disordered" evidence="5">
    <location>
        <begin position="1"/>
        <end position="41"/>
    </location>
</feature>
<evidence type="ECO:0000256" key="5">
    <source>
        <dbReference type="SAM" id="MobiDB-lite"/>
    </source>
</evidence>
<proteinExistence type="predicted"/>
<dbReference type="PANTHER" id="PTHR22793:SF12">
    <property type="entry name" value="MYOCARDIN-RELATED TRANSCRIPTION FACTOR, ISOFORM H"/>
    <property type="match status" value="1"/>
</dbReference>
<evidence type="ECO:0000256" key="4">
    <source>
        <dbReference type="PROSITE-ProRule" id="PRU00401"/>
    </source>
</evidence>
<dbReference type="RefSeq" id="XP_066659553.1">
    <property type="nucleotide sequence ID" value="XM_066798662.1"/>
</dbReference>
<dbReference type="InterPro" id="IPR043451">
    <property type="entry name" value="Myocardin-like"/>
</dbReference>
<keyword evidence="2" id="KW-0677">Repeat</keyword>
<dbReference type="InterPro" id="IPR004018">
    <property type="entry name" value="RPEL_repeat"/>
</dbReference>
<dbReference type="Proteomes" id="UP001360953">
    <property type="component" value="Unassembled WGS sequence"/>
</dbReference>
<dbReference type="Pfam" id="PF02755">
    <property type="entry name" value="RPEL"/>
    <property type="match status" value="3"/>
</dbReference>
<dbReference type="EMBL" id="JBBPEH010000001">
    <property type="protein sequence ID" value="KAK7544318.1"/>
    <property type="molecule type" value="Genomic_DNA"/>
</dbReference>
<gene>
    <name evidence="6" type="ORF">J3D65DRAFT_609195</name>
</gene>
<feature type="repeat" description="RPEL" evidence="4">
    <location>
        <begin position="26"/>
        <end position="51"/>
    </location>
</feature>
<keyword evidence="7" id="KW-1185">Reference proteome</keyword>
<dbReference type="Gene3D" id="6.10.140.2040">
    <property type="match status" value="1"/>
</dbReference>
<evidence type="ECO:0000256" key="1">
    <source>
        <dbReference type="ARBA" id="ARBA00004123"/>
    </source>
</evidence>
<keyword evidence="3" id="KW-0539">Nucleus</keyword>
<sequence length="144" mass="16031">MATESETPIVDTASISPVAAGPERRNSLEKHLQKRPDAQDLKNRHILLDTNAAPALQQKQLELERQQIADNLKKGIAHRPDRETLVQRHILPDSTAAPALQAHQLELEHNMRADKLENALKSRPKPEDLVEKGILTADEKPVSA</sequence>
<accession>A0ABR1M8W7</accession>
<organism evidence="6 7">
    <name type="scientific">Phyllosticta citribraziliensis</name>
    <dbReference type="NCBI Taxonomy" id="989973"/>
    <lineage>
        <taxon>Eukaryota</taxon>
        <taxon>Fungi</taxon>
        <taxon>Dikarya</taxon>
        <taxon>Ascomycota</taxon>
        <taxon>Pezizomycotina</taxon>
        <taxon>Dothideomycetes</taxon>
        <taxon>Dothideomycetes incertae sedis</taxon>
        <taxon>Botryosphaeriales</taxon>
        <taxon>Phyllostictaceae</taxon>
        <taxon>Phyllosticta</taxon>
    </lineage>
</organism>